<dbReference type="GO" id="GO:0008901">
    <property type="term" value="F:ferredoxin hydrogenase activity"/>
    <property type="evidence" value="ECO:0007669"/>
    <property type="project" value="UniProtKB-EC"/>
</dbReference>
<keyword evidence="2" id="KW-0479">Metal-binding</keyword>
<dbReference type="Gene3D" id="3.30.70.20">
    <property type="match status" value="1"/>
</dbReference>
<evidence type="ECO:0000256" key="4">
    <source>
        <dbReference type="ARBA" id="ARBA00023014"/>
    </source>
</evidence>
<dbReference type="PANTHER" id="PTHR43560:SF1">
    <property type="entry name" value="ION-TRANSLOCATING OXIDOREDUCTASE COMPLEX SUBUNIT B"/>
    <property type="match status" value="1"/>
</dbReference>
<dbReference type="PANTHER" id="PTHR43560">
    <property type="entry name" value="ION-TRANSLOCATING OXIDOREDUCTASE COMPLEX SUBUNIT B"/>
    <property type="match status" value="1"/>
</dbReference>
<dbReference type="Gene3D" id="3.40.950.10">
    <property type="entry name" value="Fe-only Hydrogenase (Larger Subunit), Chain L, domain 3"/>
    <property type="match status" value="1"/>
</dbReference>
<feature type="domain" description="4Fe-4S" evidence="6">
    <location>
        <begin position="373"/>
        <end position="436"/>
    </location>
</feature>
<name>A0A0S2HWV3_9BACT</name>
<evidence type="ECO:0000256" key="1">
    <source>
        <dbReference type="ARBA" id="ARBA00022485"/>
    </source>
</evidence>
<dbReference type="Gene3D" id="1.10.15.40">
    <property type="entry name" value="Electron transport complex subunit B, putative Fe-S cluster"/>
    <property type="match status" value="1"/>
</dbReference>
<dbReference type="EC" id="1.12.7.2" evidence="7"/>
<dbReference type="STRING" id="1307839.L21SP5_00765"/>
<sequence>MEAHFFHHALKINQDVCYGCTHCMTVCPTEAIRVKDGKAFIYEHKCIDCGMCMKACPVNAIQVEQDDFNNIFKYKHRVALYPSVLTGQFPSKYYASQITAVMLDLGFTHAFEVEHGADFLKKEVPKYQLESEYRPVISSFCPAIIRLIQVKFPSLANNVMQLKPPVDLAAQFYRKHLTDQGIADEDIGIFYITPCAAKIAAIKSPVGEPDSRINGVINMDFIFNRIFRALKQGKGSHRELPDKPTMSPEALKWSLTNGEAAHAKGRSIAIDGVHNAMDFLEQLEDEEISNIDFIEIRACDESCAGGILNTNNRFLTVERLKIRAARYEEDKDKTSERNPVLDQKTYMKANSRIGAVKPRSMLKLDEDMARALVKMEKTRRLMCFLPGIDCGACGAPTCQALAEDIVQHKAALSDCIFMQAHMQTHGKMSRATAYKKIETIWGENRLQKNCKKKGAEDESI</sequence>
<keyword evidence="8" id="KW-1185">Reference proteome</keyword>
<accession>A0A0S2HWV3</accession>
<dbReference type="SUPFAM" id="SSF54862">
    <property type="entry name" value="4Fe-4S ferredoxins"/>
    <property type="match status" value="1"/>
</dbReference>
<dbReference type="Pfam" id="PF04060">
    <property type="entry name" value="FeS"/>
    <property type="match status" value="1"/>
</dbReference>
<dbReference type="InterPro" id="IPR017900">
    <property type="entry name" value="4Fe4S_Fe_S_CS"/>
</dbReference>
<dbReference type="InterPro" id="IPR050395">
    <property type="entry name" value="4Fe4S_Ferredoxin_RnfB"/>
</dbReference>
<gene>
    <name evidence="7" type="ORF">L21SP5_00765</name>
</gene>
<keyword evidence="3" id="KW-0408">Iron</keyword>
<evidence type="ECO:0000256" key="2">
    <source>
        <dbReference type="ARBA" id="ARBA00022723"/>
    </source>
</evidence>
<feature type="domain" description="4Fe-4S ferredoxin-type" evidence="5">
    <location>
        <begin position="8"/>
        <end position="36"/>
    </location>
</feature>
<evidence type="ECO:0000259" key="6">
    <source>
        <dbReference type="PROSITE" id="PS51656"/>
    </source>
</evidence>
<dbReference type="AlphaFoldDB" id="A0A0S2HWV3"/>
<dbReference type="Pfam" id="PF02906">
    <property type="entry name" value="Fe_hyd_lg_C"/>
    <property type="match status" value="2"/>
</dbReference>
<keyword evidence="1" id="KW-0004">4Fe-4S</keyword>
<dbReference type="SUPFAM" id="SSF53920">
    <property type="entry name" value="Fe-only hydrogenase"/>
    <property type="match status" value="1"/>
</dbReference>
<reference evidence="7 8" key="1">
    <citation type="submission" date="2015-11" db="EMBL/GenBank/DDBJ databases">
        <title>Description and complete genome sequence of a novel strain predominating in hypersaline microbial mats and representing a new family of the Bacteriodetes phylum.</title>
        <authorList>
            <person name="Spring S."/>
            <person name="Bunk B."/>
            <person name="Sproer C."/>
            <person name="Klenk H.-P."/>
        </authorList>
    </citation>
    <scope>NUCLEOTIDE SEQUENCE [LARGE SCALE GENOMIC DNA]</scope>
    <source>
        <strain evidence="7 8">L21-Spi-D4</strain>
    </source>
</reference>
<keyword evidence="4" id="KW-0411">Iron-sulfur</keyword>
<dbReference type="InterPro" id="IPR007202">
    <property type="entry name" value="4Fe-4S_dom"/>
</dbReference>
<dbReference type="PROSITE" id="PS51656">
    <property type="entry name" value="4FE4S"/>
    <property type="match status" value="1"/>
</dbReference>
<dbReference type="RefSeq" id="WP_057951984.1">
    <property type="nucleotide sequence ID" value="NZ_CP013118.1"/>
</dbReference>
<keyword evidence="7" id="KW-0560">Oxidoreductase</keyword>
<dbReference type="GO" id="GO:0046872">
    <property type="term" value="F:metal ion binding"/>
    <property type="evidence" value="ECO:0007669"/>
    <property type="project" value="UniProtKB-KW"/>
</dbReference>
<organism evidence="7 8">
    <name type="scientific">Salinivirga cyanobacteriivorans</name>
    <dbReference type="NCBI Taxonomy" id="1307839"/>
    <lineage>
        <taxon>Bacteria</taxon>
        <taxon>Pseudomonadati</taxon>
        <taxon>Bacteroidota</taxon>
        <taxon>Bacteroidia</taxon>
        <taxon>Bacteroidales</taxon>
        <taxon>Salinivirgaceae</taxon>
        <taxon>Salinivirga</taxon>
    </lineage>
</organism>
<dbReference type="OrthoDB" id="9798098at2"/>
<dbReference type="Pfam" id="PF13187">
    <property type="entry name" value="Fer4_9"/>
    <property type="match status" value="1"/>
</dbReference>
<dbReference type="EMBL" id="CP013118">
    <property type="protein sequence ID" value="ALO14436.1"/>
    <property type="molecule type" value="Genomic_DNA"/>
</dbReference>
<evidence type="ECO:0000313" key="8">
    <source>
        <dbReference type="Proteomes" id="UP000064893"/>
    </source>
</evidence>
<dbReference type="Proteomes" id="UP000064893">
    <property type="component" value="Chromosome"/>
</dbReference>
<evidence type="ECO:0000313" key="7">
    <source>
        <dbReference type="EMBL" id="ALO14436.1"/>
    </source>
</evidence>
<evidence type="ECO:0000256" key="3">
    <source>
        <dbReference type="ARBA" id="ARBA00023004"/>
    </source>
</evidence>
<dbReference type="PATRIC" id="fig|1307839.3.peg.810"/>
<evidence type="ECO:0000259" key="5">
    <source>
        <dbReference type="PROSITE" id="PS51379"/>
    </source>
</evidence>
<dbReference type="PROSITE" id="PS51379">
    <property type="entry name" value="4FE4S_FER_2"/>
    <property type="match status" value="2"/>
</dbReference>
<dbReference type="KEGG" id="blq:L21SP5_00765"/>
<dbReference type="PROSITE" id="PS00198">
    <property type="entry name" value="4FE4S_FER_1"/>
    <property type="match status" value="2"/>
</dbReference>
<protein>
    <submittedName>
        <fullName evidence="7">Iron hydrogenase 1</fullName>
        <ecNumber evidence="7">1.12.7.2</ecNumber>
    </submittedName>
</protein>
<feature type="domain" description="4Fe-4S ferredoxin-type" evidence="5">
    <location>
        <begin position="37"/>
        <end position="66"/>
    </location>
</feature>
<dbReference type="InterPro" id="IPR004108">
    <property type="entry name" value="Fe_hydrogenase_lsu_C"/>
</dbReference>
<dbReference type="InterPro" id="IPR009016">
    <property type="entry name" value="Fe_hydrogenase"/>
</dbReference>
<proteinExistence type="predicted"/>
<dbReference type="InterPro" id="IPR017896">
    <property type="entry name" value="4Fe4S_Fe-S-bd"/>
</dbReference>
<dbReference type="GO" id="GO:0051539">
    <property type="term" value="F:4 iron, 4 sulfur cluster binding"/>
    <property type="evidence" value="ECO:0007669"/>
    <property type="project" value="UniProtKB-KW"/>
</dbReference>